<evidence type="ECO:0000259" key="5">
    <source>
        <dbReference type="PROSITE" id="PS50119"/>
    </source>
</evidence>
<dbReference type="CDD" id="cd19769">
    <property type="entry name" value="Bbox2_TRIM16-like"/>
    <property type="match status" value="1"/>
</dbReference>
<dbReference type="Gene3D" id="4.10.830.40">
    <property type="match status" value="1"/>
</dbReference>
<dbReference type="InterPro" id="IPR043136">
    <property type="entry name" value="B30.2/SPRY_sf"/>
</dbReference>
<evidence type="ECO:0000313" key="6">
    <source>
        <dbReference type="Ensembl" id="ENSGMOP00000051152.1"/>
    </source>
</evidence>
<reference evidence="6" key="2">
    <citation type="submission" date="2025-09" db="UniProtKB">
        <authorList>
            <consortium name="Ensembl"/>
        </authorList>
    </citation>
    <scope>IDENTIFICATION</scope>
</reference>
<protein>
    <recommendedName>
        <fullName evidence="5">B box-type domain-containing protein</fullName>
    </recommendedName>
</protein>
<keyword evidence="3" id="KW-0862">Zinc</keyword>
<keyword evidence="7" id="KW-1185">Reference proteome</keyword>
<dbReference type="OMA" id="VCMSCAI"/>
<organism evidence="6 7">
    <name type="scientific">Gadus morhua</name>
    <name type="common">Atlantic cod</name>
    <dbReference type="NCBI Taxonomy" id="8049"/>
    <lineage>
        <taxon>Eukaryota</taxon>
        <taxon>Metazoa</taxon>
        <taxon>Chordata</taxon>
        <taxon>Craniata</taxon>
        <taxon>Vertebrata</taxon>
        <taxon>Euteleostomi</taxon>
        <taxon>Actinopterygii</taxon>
        <taxon>Neopterygii</taxon>
        <taxon>Teleostei</taxon>
        <taxon>Neoteleostei</taxon>
        <taxon>Acanthomorphata</taxon>
        <taxon>Zeiogadaria</taxon>
        <taxon>Gadariae</taxon>
        <taxon>Gadiformes</taxon>
        <taxon>Gadoidei</taxon>
        <taxon>Gadidae</taxon>
        <taxon>Gadus</taxon>
    </lineage>
</organism>
<dbReference type="GeneTree" id="ENSGT00940000163587"/>
<dbReference type="SUPFAM" id="SSF57845">
    <property type="entry name" value="B-box zinc-binding domain"/>
    <property type="match status" value="1"/>
</dbReference>
<name>A0A8C5FP95_GADMO</name>
<keyword evidence="2 4" id="KW-0863">Zinc-finger</keyword>
<evidence type="ECO:0000256" key="1">
    <source>
        <dbReference type="ARBA" id="ARBA00022723"/>
    </source>
</evidence>
<dbReference type="InterPro" id="IPR000315">
    <property type="entry name" value="Znf_B-box"/>
</dbReference>
<evidence type="ECO:0000256" key="3">
    <source>
        <dbReference type="ARBA" id="ARBA00022833"/>
    </source>
</evidence>
<dbReference type="GO" id="GO:0008270">
    <property type="term" value="F:zinc ion binding"/>
    <property type="evidence" value="ECO:0007669"/>
    <property type="project" value="UniProtKB-KW"/>
</dbReference>
<dbReference type="PANTHER" id="PTHR25465">
    <property type="entry name" value="B-BOX DOMAIN CONTAINING"/>
    <property type="match status" value="1"/>
</dbReference>
<dbReference type="PANTHER" id="PTHR25465:SF41">
    <property type="entry name" value="E3 UBIQUITIN-PROTEIN LIGASE RNF135"/>
    <property type="match status" value="1"/>
</dbReference>
<accession>A0A8C5FP95</accession>
<dbReference type="Gene3D" id="3.30.160.60">
    <property type="entry name" value="Classic Zinc Finger"/>
    <property type="match status" value="1"/>
</dbReference>
<dbReference type="Proteomes" id="UP000694546">
    <property type="component" value="Chromosome 17"/>
</dbReference>
<proteinExistence type="predicted"/>
<evidence type="ECO:0000313" key="7">
    <source>
        <dbReference type="Proteomes" id="UP000694546"/>
    </source>
</evidence>
<feature type="domain" description="B box-type" evidence="5">
    <location>
        <begin position="81"/>
        <end position="117"/>
    </location>
</feature>
<dbReference type="InterPro" id="IPR051051">
    <property type="entry name" value="E3_ubiq-ligase_TRIM/RNF"/>
</dbReference>
<dbReference type="AlphaFoldDB" id="A0A8C5FP95"/>
<keyword evidence="1" id="KW-0479">Metal-binding</keyword>
<sequence>MYKSISSSSSNQAGDRKQSAIFCDMCAEEDRRAAAKTCMKCEISMCVEHLQPHLTTPVLLLSHPLTEPMAPGVEGLGGTKCPQHGKLLEYYCLDDLTSVCVSCAIEDQHRLHNMKTLPKAHAELVGKILEGERAVAAKRQESEELGKWEQSKREEVSQYSLRLIDAVSKLRDMTLNRVQSSVSARMGCIATGGSSIQAAMGEKDTFRFLQLYSQVNQDMERAKSVDLRKGLETGQERDKLSQELQEVGAEMMDQATKLCGSVLMFVDPENLRETPGNANAIFEPRTLVHGMSLSADLRKAFYSQAQQSGTNNQCTLLIKEANSTSPLHSWKIAVSEYYDWTIGFCEHESTLAQGIVYALFIKDDLLCYLKNNRLDNPFGAIGIPHHIPGVVRPKTVEVCWNPQDFSLSFFTCSSRHYQRTLIVSIDVRHSISGLHPFVKLQSSLALQQPKLQQINILGLGQFWGQQNIGYHNNSFNVTSLLCELL</sequence>
<reference evidence="6" key="1">
    <citation type="submission" date="2025-08" db="UniProtKB">
        <authorList>
            <consortium name="Ensembl"/>
        </authorList>
    </citation>
    <scope>IDENTIFICATION</scope>
</reference>
<dbReference type="Gene3D" id="2.60.120.920">
    <property type="match status" value="1"/>
</dbReference>
<dbReference type="Ensembl" id="ENSGMOT00000048302.1">
    <property type="protein sequence ID" value="ENSGMOP00000051152.1"/>
    <property type="gene ID" value="ENSGMOG00000025143.1"/>
</dbReference>
<dbReference type="CDD" id="cd19802">
    <property type="entry name" value="Bbox1_TRIM8-like"/>
    <property type="match status" value="1"/>
</dbReference>
<dbReference type="PROSITE" id="PS50119">
    <property type="entry name" value="ZF_BBOX"/>
    <property type="match status" value="1"/>
</dbReference>
<evidence type="ECO:0000256" key="4">
    <source>
        <dbReference type="PROSITE-ProRule" id="PRU00024"/>
    </source>
</evidence>
<evidence type="ECO:0000256" key="2">
    <source>
        <dbReference type="ARBA" id="ARBA00022771"/>
    </source>
</evidence>
<dbReference type="SMART" id="SM00336">
    <property type="entry name" value="BBOX"/>
    <property type="match status" value="1"/>
</dbReference>
<dbReference type="Pfam" id="PF00643">
    <property type="entry name" value="zf-B_box"/>
    <property type="match status" value="1"/>
</dbReference>